<name>A0A835JCU8_9ROSI</name>
<dbReference type="PANTHER" id="PTHR33233:SF17">
    <property type="entry name" value="DUF4283 DOMAIN-CONTAINING PROTEIN"/>
    <property type="match status" value="1"/>
</dbReference>
<proteinExistence type="predicted"/>
<feature type="compositionally biased region" description="Low complexity" evidence="1">
    <location>
        <begin position="22"/>
        <end position="31"/>
    </location>
</feature>
<evidence type="ECO:0000259" key="2">
    <source>
        <dbReference type="Pfam" id="PF14111"/>
    </source>
</evidence>
<organism evidence="3 4">
    <name type="scientific">Salix dunnii</name>
    <dbReference type="NCBI Taxonomy" id="1413687"/>
    <lineage>
        <taxon>Eukaryota</taxon>
        <taxon>Viridiplantae</taxon>
        <taxon>Streptophyta</taxon>
        <taxon>Embryophyta</taxon>
        <taxon>Tracheophyta</taxon>
        <taxon>Spermatophyta</taxon>
        <taxon>Magnoliopsida</taxon>
        <taxon>eudicotyledons</taxon>
        <taxon>Gunneridae</taxon>
        <taxon>Pentapetalae</taxon>
        <taxon>rosids</taxon>
        <taxon>fabids</taxon>
        <taxon>Malpighiales</taxon>
        <taxon>Salicaceae</taxon>
        <taxon>Saliceae</taxon>
        <taxon>Salix</taxon>
    </lineage>
</organism>
<dbReference type="PANTHER" id="PTHR33233">
    <property type="entry name" value="ENDONUCLEASE/EXONUCLEASE/PHOSPHATASE"/>
    <property type="match status" value="1"/>
</dbReference>
<sequence>MMMGPLTWMKLLMKMKCPPSAPRRTSSAPSTLEQSTPLTPAAQAQLELTTLSIAGKTPVIPPVGKWRNLFASNHNSSAYPKLKYFSANTKTKGCALLDEDMDDACDVWKTCIVGFIARKFPELHVLHNIIENSWKCSATLSMHEFGWLVYKFNNGEDRAKVLSEGPYLVYGRPLVLKLMTEYFDFTSAEMSKVPIWIKFPNLPLKCWFTNCLQVKDDSPFAVGLGQDDEADLLVVMQQDRQGIGVAPNSLRTCDEHDPMHAEAKAMGEWEVMRRYNSNKGISGAAGKKEEYY</sequence>
<dbReference type="Proteomes" id="UP000657918">
    <property type="component" value="Chromosome 16"/>
</dbReference>
<dbReference type="OrthoDB" id="831829at2759"/>
<reference evidence="3 4" key="1">
    <citation type="submission" date="2020-10" db="EMBL/GenBank/DDBJ databases">
        <title>Plant Genome Project.</title>
        <authorList>
            <person name="Zhang R.-G."/>
        </authorList>
    </citation>
    <scope>NUCLEOTIDE SEQUENCE [LARGE SCALE GENOMIC DNA]</scope>
    <source>
        <strain evidence="3">FAFU-HL-1</strain>
        <tissue evidence="3">Leaf</tissue>
    </source>
</reference>
<dbReference type="InterPro" id="IPR025558">
    <property type="entry name" value="DUF4283"/>
</dbReference>
<feature type="domain" description="DUF4283" evidence="2">
    <location>
        <begin position="106"/>
        <end position="186"/>
    </location>
</feature>
<evidence type="ECO:0000256" key="1">
    <source>
        <dbReference type="SAM" id="MobiDB-lite"/>
    </source>
</evidence>
<comment type="caution">
    <text evidence="3">The sequence shown here is derived from an EMBL/GenBank/DDBJ whole genome shotgun (WGS) entry which is preliminary data.</text>
</comment>
<feature type="region of interest" description="Disordered" evidence="1">
    <location>
        <begin position="17"/>
        <end position="37"/>
    </location>
</feature>
<dbReference type="AlphaFoldDB" id="A0A835JCU8"/>
<dbReference type="Pfam" id="PF14111">
    <property type="entry name" value="DUF4283"/>
    <property type="match status" value="1"/>
</dbReference>
<protein>
    <recommendedName>
        <fullName evidence="2">DUF4283 domain-containing protein</fullName>
    </recommendedName>
</protein>
<dbReference type="EMBL" id="JADGMS010000016">
    <property type="protein sequence ID" value="KAF9664930.1"/>
    <property type="molecule type" value="Genomic_DNA"/>
</dbReference>
<keyword evidence="4" id="KW-1185">Reference proteome</keyword>
<evidence type="ECO:0000313" key="4">
    <source>
        <dbReference type="Proteomes" id="UP000657918"/>
    </source>
</evidence>
<gene>
    <name evidence="3" type="ORF">SADUNF_Sadunf16G0069400</name>
</gene>
<accession>A0A835JCU8</accession>
<evidence type="ECO:0000313" key="3">
    <source>
        <dbReference type="EMBL" id="KAF9664930.1"/>
    </source>
</evidence>